<evidence type="ECO:0000313" key="1">
    <source>
        <dbReference type="EMBL" id="KAK2577678.1"/>
    </source>
</evidence>
<sequence length="45" mass="5149">MGPSLQQHRTIIKLVAVDIVHQKKTEKHVTTVPPAKNTFVWNMLL</sequence>
<gene>
    <name evidence="1" type="ORF">KPH14_012905</name>
</gene>
<organism evidence="1 2">
    <name type="scientific">Odynerus spinipes</name>
    <dbReference type="NCBI Taxonomy" id="1348599"/>
    <lineage>
        <taxon>Eukaryota</taxon>
        <taxon>Metazoa</taxon>
        <taxon>Ecdysozoa</taxon>
        <taxon>Arthropoda</taxon>
        <taxon>Hexapoda</taxon>
        <taxon>Insecta</taxon>
        <taxon>Pterygota</taxon>
        <taxon>Neoptera</taxon>
        <taxon>Endopterygota</taxon>
        <taxon>Hymenoptera</taxon>
        <taxon>Apocrita</taxon>
        <taxon>Aculeata</taxon>
        <taxon>Vespoidea</taxon>
        <taxon>Vespidae</taxon>
        <taxon>Eumeninae</taxon>
        <taxon>Odynerus</taxon>
    </lineage>
</organism>
<reference evidence="1" key="2">
    <citation type="journal article" date="2023" name="Commun. Biol.">
        <title>Intrasexual cuticular hydrocarbon dimorphism in a wasp sheds light on hydrocarbon biosynthesis genes in Hymenoptera.</title>
        <authorList>
            <person name="Moris V.C."/>
            <person name="Podsiadlowski L."/>
            <person name="Martin S."/>
            <person name="Oeyen J.P."/>
            <person name="Donath A."/>
            <person name="Petersen M."/>
            <person name="Wilbrandt J."/>
            <person name="Misof B."/>
            <person name="Liedtke D."/>
            <person name="Thamm M."/>
            <person name="Scheiner R."/>
            <person name="Schmitt T."/>
            <person name="Niehuis O."/>
        </authorList>
    </citation>
    <scope>NUCLEOTIDE SEQUENCE</scope>
    <source>
        <strain evidence="1">GBR_01_08_01A</strain>
    </source>
</reference>
<name>A0AAD9RDE8_9HYME</name>
<reference evidence="1" key="1">
    <citation type="submission" date="2021-08" db="EMBL/GenBank/DDBJ databases">
        <authorList>
            <person name="Misof B."/>
            <person name="Oliver O."/>
            <person name="Podsiadlowski L."/>
            <person name="Donath A."/>
            <person name="Peters R."/>
            <person name="Mayer C."/>
            <person name="Rust J."/>
            <person name="Gunkel S."/>
            <person name="Lesny P."/>
            <person name="Martin S."/>
            <person name="Oeyen J.P."/>
            <person name="Petersen M."/>
            <person name="Panagiotis P."/>
            <person name="Wilbrandt J."/>
            <person name="Tanja T."/>
        </authorList>
    </citation>
    <scope>NUCLEOTIDE SEQUENCE</scope>
    <source>
        <strain evidence="1">GBR_01_08_01A</strain>
        <tissue evidence="1">Thorax + abdomen</tissue>
    </source>
</reference>
<protein>
    <submittedName>
        <fullName evidence="1">Uncharacterized protein</fullName>
    </submittedName>
</protein>
<accession>A0AAD9RDE8</accession>
<proteinExistence type="predicted"/>
<comment type="caution">
    <text evidence="1">The sequence shown here is derived from an EMBL/GenBank/DDBJ whole genome shotgun (WGS) entry which is preliminary data.</text>
</comment>
<evidence type="ECO:0000313" key="2">
    <source>
        <dbReference type="Proteomes" id="UP001258017"/>
    </source>
</evidence>
<dbReference type="AlphaFoldDB" id="A0AAD9RDE8"/>
<dbReference type="EMBL" id="JAIFRP010002833">
    <property type="protein sequence ID" value="KAK2577678.1"/>
    <property type="molecule type" value="Genomic_DNA"/>
</dbReference>
<feature type="non-terminal residue" evidence="1">
    <location>
        <position position="45"/>
    </location>
</feature>
<dbReference type="Proteomes" id="UP001258017">
    <property type="component" value="Unassembled WGS sequence"/>
</dbReference>
<keyword evidence="2" id="KW-1185">Reference proteome</keyword>